<dbReference type="EMBL" id="CAJVPT010006106">
    <property type="protein sequence ID" value="CAG8527546.1"/>
    <property type="molecule type" value="Genomic_DNA"/>
</dbReference>
<protein>
    <submittedName>
        <fullName evidence="1">15546_t:CDS:1</fullName>
    </submittedName>
</protein>
<reference evidence="1" key="1">
    <citation type="submission" date="2021-06" db="EMBL/GenBank/DDBJ databases">
        <authorList>
            <person name="Kallberg Y."/>
            <person name="Tangrot J."/>
            <person name="Rosling A."/>
        </authorList>
    </citation>
    <scope>NUCLEOTIDE SEQUENCE</scope>
    <source>
        <strain evidence="1">CL356</strain>
    </source>
</reference>
<gene>
    <name evidence="1" type="ORF">ACOLOM_LOCUS3932</name>
</gene>
<evidence type="ECO:0000313" key="2">
    <source>
        <dbReference type="Proteomes" id="UP000789525"/>
    </source>
</evidence>
<proteinExistence type="predicted"/>
<dbReference type="Proteomes" id="UP000789525">
    <property type="component" value="Unassembled WGS sequence"/>
</dbReference>
<evidence type="ECO:0000313" key="1">
    <source>
        <dbReference type="EMBL" id="CAG8527546.1"/>
    </source>
</evidence>
<name>A0ACA9LKE4_9GLOM</name>
<comment type="caution">
    <text evidence="1">The sequence shown here is derived from an EMBL/GenBank/DDBJ whole genome shotgun (WGS) entry which is preliminary data.</text>
</comment>
<accession>A0ACA9LKE4</accession>
<organism evidence="1 2">
    <name type="scientific">Acaulospora colombiana</name>
    <dbReference type="NCBI Taxonomy" id="27376"/>
    <lineage>
        <taxon>Eukaryota</taxon>
        <taxon>Fungi</taxon>
        <taxon>Fungi incertae sedis</taxon>
        <taxon>Mucoromycota</taxon>
        <taxon>Glomeromycotina</taxon>
        <taxon>Glomeromycetes</taxon>
        <taxon>Diversisporales</taxon>
        <taxon>Acaulosporaceae</taxon>
        <taxon>Acaulospora</taxon>
    </lineage>
</organism>
<keyword evidence="2" id="KW-1185">Reference proteome</keyword>
<sequence length="1185" mass="130231">MSFDEEIKDIRPNPGEKFSVIAILLVSGKVHVKDFLKNVQVGIIQSDKIGDRTTTICWSPKGKQLVCGNQAGKLMQYTPDGTSKATIQPPPDLQNPVYFADINLIARDESDNWASWIPSETDRAALPLSDIHDQDTLPIGIALDFTSTTPWTTRLDAEENVQIPPVPILYILNDECDIIGYHSFYKDAFIAKETTPGMLVPKVLPSSGHISEANLTKNTIQPRVENIPSIPPVKKDFFTPPAPVANEEKHNIINNKTPSIINAPPVLPTITKPVQNKITPFPSEIPRISSQIKLPQVSASPPPVISQIRAQQVGALPPPVISQSSQKPVSNQRLTKDESESKIPHAIRFNATKRAIEELHMRMEEVETKYISKYLARSSEQNFDDINSWTIGDFPTIISETKRLINEADYNVQALACLERQTSDLFHEVSQDVTKTKKEIEYLMYTPPNIIPVSRRGMLQTRIKDKLVSTFKTVKESVKDLEKQLNVLHEQIQEKKNRNVLRPSPLEYIDRSIHNISKSLYRNASQIDNLSAHLDKISLSMSIENESYNVEPSLVSGQIAKEAKSIMTPTRNINISYSVDAAKATATYLNKERLYEELKNLNKLKRKFPVKTNLFDEKTLEIGEKKPMSPIMISPKRSPSPVKVHGTPTHLREPEVTNTPGSFTKISSPLRKIISTSDQDLSSELFNNDISIRNINITKSSPEIEEGGILSPKIVGQSLEIGSDNSDYENELDETEHYEFPEEIKSGIPDKSNFPDNTSPRSDIEPRLNFGTSEIQNLNNVQISSNEKLIESLDMRNLGKSEDQDRDDDSIKNDFDRIVNTNTSRIPKTSVGFGLNSIITTPSDNFAADSFEPEEPSSQSTISPQHPAQELIQDEELRNSSAQNISQDSIDSKLSKSFSTDVSKFSRVSELSQYYEEVDEESNTDITPSERESFSVLSTENATVELSTDNNDENVQSTSETKGELDSSPRIEVKSAPDEEIVNLNAEATELSEMTESCSFELGKPLSTTSLSNQASGFGTFGAYSSSTSKPSLSNQTDGFGTFGAYSSSTNKPSFAFGAPSSPSPFGSGSTFGSSGDTSIPPAFATPPTAVNAFGQLPSGNLQQPPAFAQPSLGQSVTPNAFGQPAFGQTGFGQTPNSTFGQPAFGQPAFGQHGFGQRPAFGASASFGSSTLKPPSGGGFARFAR</sequence>